<dbReference type="Pfam" id="PF07791">
    <property type="entry name" value="Imm11"/>
    <property type="match status" value="1"/>
</dbReference>
<dbReference type="Proteomes" id="UP000009026">
    <property type="component" value="Chromosome"/>
</dbReference>
<evidence type="ECO:0000313" key="3">
    <source>
        <dbReference type="Proteomes" id="UP000009026"/>
    </source>
</evidence>
<proteinExistence type="predicted"/>
<protein>
    <recommendedName>
        <fullName evidence="1">Immunity MXAN-0049 protein domain-containing protein</fullName>
    </recommendedName>
</protein>
<dbReference type="InterPro" id="IPR012433">
    <property type="entry name" value="Imm11"/>
</dbReference>
<reference evidence="2 3" key="1">
    <citation type="journal article" date="2016" name="PLoS ONE">
        <title>Complete Genome Sequence and Comparative Genomics of a Novel Myxobacterium Myxococcus hansupus.</title>
        <authorList>
            <person name="Sharma G."/>
            <person name="Narwani T."/>
            <person name="Subramanian S."/>
        </authorList>
    </citation>
    <scope>NUCLEOTIDE SEQUENCE [LARGE SCALE GENOMIC DNA]</scope>
    <source>
        <strain evidence="3">mixupus</strain>
    </source>
</reference>
<evidence type="ECO:0000313" key="2">
    <source>
        <dbReference type="EMBL" id="AKQ70166.1"/>
    </source>
</evidence>
<accession>A0A0H4X3D6</accession>
<dbReference type="OrthoDB" id="5509251at2"/>
<sequence>MTKRYFRLTENMQAGNWDLGDPVDASGHEVDDLWMYTAGRPIQVEGRLNIPIDTPGRQLDFCTVGIGVMPIVHVRVASLFAELASDDVQLVPVNISGQPDQYLILVATKLIRCIDDAASEEVRYWKPEHGQPERVGQYRSVIGLRIDPAKVGDAQVFRTWGWKLALIVSEDLKVALEQSGTTGVEFTPV</sequence>
<dbReference type="RefSeq" id="WP_002638209.1">
    <property type="nucleotide sequence ID" value="NZ_CP012109.1"/>
</dbReference>
<gene>
    <name evidence="2" type="ORF">A176_007078</name>
</gene>
<dbReference type="KEGG" id="mym:A176_007078"/>
<dbReference type="EMBL" id="CP012109">
    <property type="protein sequence ID" value="AKQ70166.1"/>
    <property type="molecule type" value="Genomic_DNA"/>
</dbReference>
<dbReference type="AlphaFoldDB" id="A0A0H4X3D6"/>
<keyword evidence="3" id="KW-1185">Reference proteome</keyword>
<feature type="domain" description="Immunity MXAN-0049 protein" evidence="1">
    <location>
        <begin position="96"/>
        <end position="189"/>
    </location>
</feature>
<name>A0A0H4X3D6_9BACT</name>
<evidence type="ECO:0000259" key="1">
    <source>
        <dbReference type="Pfam" id="PF07791"/>
    </source>
</evidence>
<organism evidence="2 3">
    <name type="scientific">Pseudomyxococcus hansupus</name>
    <dbReference type="NCBI Taxonomy" id="1297742"/>
    <lineage>
        <taxon>Bacteria</taxon>
        <taxon>Pseudomonadati</taxon>
        <taxon>Myxococcota</taxon>
        <taxon>Myxococcia</taxon>
        <taxon>Myxococcales</taxon>
        <taxon>Cystobacterineae</taxon>
        <taxon>Myxococcaceae</taxon>
        <taxon>Pseudomyxococcus</taxon>
    </lineage>
</organism>
<dbReference type="PATRIC" id="fig|1297742.4.peg.7190"/>